<protein>
    <submittedName>
        <fullName evidence="5">GntR family transcriptional regulator</fullName>
    </submittedName>
</protein>
<sequence length="229" mass="25999">MDLSSVDSKRYSAKDFVYMELKKLIISGDLEPSQQINEKALAEKLSISRTPIREALNRIELEELIVRMPNGRIRVAPVSVEEAKEIFTVRSLLEGVVAKEAAMKITSGELGELKFLTELLIRSAEQGDSEKVIFYGDKFHHMLYDVSGNRTVVKILNNMNDHIMRYRSLGPKTSKSRSSAAAEEHLALYKVIEQKDGQQAEILMREHIRNSLEAAVHSIQRHLKLVEKP</sequence>
<keyword evidence="3" id="KW-0804">Transcription</keyword>
<organism evidence="5 6">
    <name type="scientific">Planococcus shenhongbingii</name>
    <dbReference type="NCBI Taxonomy" id="3058398"/>
    <lineage>
        <taxon>Bacteria</taxon>
        <taxon>Bacillati</taxon>
        <taxon>Bacillota</taxon>
        <taxon>Bacilli</taxon>
        <taxon>Bacillales</taxon>
        <taxon>Caryophanaceae</taxon>
        <taxon>Planococcus</taxon>
    </lineage>
</organism>
<proteinExistence type="predicted"/>
<dbReference type="PANTHER" id="PTHR43537:SF24">
    <property type="entry name" value="GLUCONATE OPERON TRANSCRIPTIONAL REPRESSOR"/>
    <property type="match status" value="1"/>
</dbReference>
<dbReference type="InterPro" id="IPR000524">
    <property type="entry name" value="Tscrpt_reg_HTH_GntR"/>
</dbReference>
<feature type="domain" description="HTH gntR-type" evidence="4">
    <location>
        <begin position="11"/>
        <end position="78"/>
    </location>
</feature>
<evidence type="ECO:0000259" key="4">
    <source>
        <dbReference type="PROSITE" id="PS50949"/>
    </source>
</evidence>
<name>A0ABT8NBB1_9BACL</name>
<evidence type="ECO:0000256" key="2">
    <source>
        <dbReference type="ARBA" id="ARBA00023125"/>
    </source>
</evidence>
<keyword evidence="2" id="KW-0238">DNA-binding</keyword>
<dbReference type="InterPro" id="IPR008920">
    <property type="entry name" value="TF_FadR/GntR_C"/>
</dbReference>
<evidence type="ECO:0000256" key="1">
    <source>
        <dbReference type="ARBA" id="ARBA00023015"/>
    </source>
</evidence>
<evidence type="ECO:0000313" key="6">
    <source>
        <dbReference type="Proteomes" id="UP001172142"/>
    </source>
</evidence>
<dbReference type="Pfam" id="PF00392">
    <property type="entry name" value="GntR"/>
    <property type="match status" value="1"/>
</dbReference>
<reference evidence="5 6" key="1">
    <citation type="submission" date="2023-07" db="EMBL/GenBank/DDBJ databases">
        <title>Novel species in genus Planococcus.</title>
        <authorList>
            <person name="Ning S."/>
        </authorList>
    </citation>
    <scope>NUCLEOTIDE SEQUENCE [LARGE SCALE GENOMIC DNA]</scope>
    <source>
        <strain evidence="5 6">N017</strain>
    </source>
</reference>
<dbReference type="Proteomes" id="UP001172142">
    <property type="component" value="Unassembled WGS sequence"/>
</dbReference>
<gene>
    <name evidence="5" type="ORF">QWY13_06645</name>
</gene>
<dbReference type="Pfam" id="PF07729">
    <property type="entry name" value="FCD"/>
    <property type="match status" value="1"/>
</dbReference>
<dbReference type="SUPFAM" id="SSF46785">
    <property type="entry name" value="Winged helix' DNA-binding domain"/>
    <property type="match status" value="1"/>
</dbReference>
<dbReference type="Gene3D" id="1.20.120.530">
    <property type="entry name" value="GntR ligand-binding domain-like"/>
    <property type="match status" value="1"/>
</dbReference>
<dbReference type="InterPro" id="IPR011711">
    <property type="entry name" value="GntR_C"/>
</dbReference>
<evidence type="ECO:0000313" key="5">
    <source>
        <dbReference type="EMBL" id="MDN7245175.1"/>
    </source>
</evidence>
<dbReference type="InterPro" id="IPR036388">
    <property type="entry name" value="WH-like_DNA-bd_sf"/>
</dbReference>
<dbReference type="InterPro" id="IPR036390">
    <property type="entry name" value="WH_DNA-bd_sf"/>
</dbReference>
<dbReference type="SMART" id="SM00345">
    <property type="entry name" value="HTH_GNTR"/>
    <property type="match status" value="1"/>
</dbReference>
<comment type="caution">
    <text evidence="5">The sequence shown here is derived from an EMBL/GenBank/DDBJ whole genome shotgun (WGS) entry which is preliminary data.</text>
</comment>
<keyword evidence="1" id="KW-0805">Transcription regulation</keyword>
<dbReference type="EMBL" id="JAUJWU010000001">
    <property type="protein sequence ID" value="MDN7245175.1"/>
    <property type="molecule type" value="Genomic_DNA"/>
</dbReference>
<dbReference type="PROSITE" id="PS50949">
    <property type="entry name" value="HTH_GNTR"/>
    <property type="match status" value="1"/>
</dbReference>
<accession>A0ABT8NBB1</accession>
<dbReference type="SUPFAM" id="SSF48008">
    <property type="entry name" value="GntR ligand-binding domain-like"/>
    <property type="match status" value="1"/>
</dbReference>
<dbReference type="Gene3D" id="1.10.10.10">
    <property type="entry name" value="Winged helix-like DNA-binding domain superfamily/Winged helix DNA-binding domain"/>
    <property type="match status" value="1"/>
</dbReference>
<dbReference type="RefSeq" id="WP_301855698.1">
    <property type="nucleotide sequence ID" value="NZ_JAUJWU010000001.1"/>
</dbReference>
<keyword evidence="6" id="KW-1185">Reference proteome</keyword>
<dbReference type="PANTHER" id="PTHR43537">
    <property type="entry name" value="TRANSCRIPTIONAL REGULATOR, GNTR FAMILY"/>
    <property type="match status" value="1"/>
</dbReference>
<evidence type="ECO:0000256" key="3">
    <source>
        <dbReference type="ARBA" id="ARBA00023163"/>
    </source>
</evidence>
<dbReference type="SMART" id="SM00895">
    <property type="entry name" value="FCD"/>
    <property type="match status" value="1"/>
</dbReference>